<organism evidence="2">
    <name type="scientific">Pseudomonas putida</name>
    <name type="common">Arthrobacter siderocapsulatus</name>
    <dbReference type="NCBI Taxonomy" id="303"/>
    <lineage>
        <taxon>Bacteria</taxon>
        <taxon>Pseudomonadati</taxon>
        <taxon>Pseudomonadota</taxon>
        <taxon>Gammaproteobacteria</taxon>
        <taxon>Pseudomonadales</taxon>
        <taxon>Pseudomonadaceae</taxon>
        <taxon>Pseudomonas</taxon>
    </lineage>
</organism>
<feature type="compositionally biased region" description="Basic and acidic residues" evidence="1">
    <location>
        <begin position="53"/>
        <end position="71"/>
    </location>
</feature>
<feature type="region of interest" description="Disordered" evidence="1">
    <location>
        <begin position="33"/>
        <end position="71"/>
    </location>
</feature>
<protein>
    <submittedName>
        <fullName evidence="2">Uncharacterized protein</fullName>
    </submittedName>
</protein>
<dbReference type="AlphaFoldDB" id="A0A223Q4K1"/>
<proteinExistence type="predicted"/>
<evidence type="ECO:0000313" key="2">
    <source>
        <dbReference type="EMBL" id="ASU52549.1"/>
    </source>
</evidence>
<geneLocation type="plasmid" evidence="2">
    <name>pSY153-MDR</name>
</geneLocation>
<name>A0A223Q4K1_PSEPU</name>
<keyword evidence="2" id="KW-0614">Plasmid</keyword>
<accession>A0A223Q4K1</accession>
<evidence type="ECO:0000256" key="1">
    <source>
        <dbReference type="SAM" id="MobiDB-lite"/>
    </source>
</evidence>
<reference evidence="2" key="1">
    <citation type="journal article" date="2017" name="Oncotarget">
        <title>pSY153-MDR, a p12969-DIM-related mega plasmid carrying blaIMP-45 and armA, from clinical Pseudomonas putida.</title>
        <authorList>
            <person name="Yuan M."/>
            <person name="Chen H."/>
            <person name="Zhu X."/>
            <person name="Feng J."/>
            <person name="Zhan Z."/>
            <person name="Zhang D."/>
            <person name="Chen X."/>
            <person name="Zhao X."/>
            <person name="Lu J."/>
            <person name="Xu J."/>
            <person name="Zhou D."/>
            <person name="Li J."/>
        </authorList>
    </citation>
    <scope>NUCLEOTIDE SEQUENCE</scope>
    <source>
        <strain evidence="2">SY153</strain>
        <plasmid evidence="2">pSY153-MDR</plasmid>
    </source>
</reference>
<sequence>MNRIAHPLELHGTFYGLITDSVMVRIVAKEISAAHASTSREQKSEENTPPPTPRREPLRTDPESASHSPLD</sequence>
<dbReference type="EMBL" id="KY883660">
    <property type="protein sequence ID" value="ASU52549.1"/>
    <property type="molecule type" value="Genomic_DNA"/>
</dbReference>